<sequence>MPKRQDTSDSTRTTSVTDYFSWSTGSSEILRREPAVSWRWSSGPGWLRAVDPDETWPLDGPVKIAAFDLDGCLVETQRGGKFPVDGHDWKLIPSLPIQRTLETLEKDPQVMFVLFTNQGGISNPKTRWSVQDTKTKVEGAMNALGIMRRRKRMYVSTGHPNHMEFSKPWTGMWELLLEEARQLSIEIDRGQSFYVGDAAGRPANPAKKRKKDFADSDRKFALNAQLRFYTPEEYFHNQELESVARLPLEGFDPNGEELGSDLKRTGPLPLQDLLIPSSAAARIRESPQIILLVGFPGAGKVRPYLINYPLTRRNP</sequence>
<evidence type="ECO:0008006" key="2">
    <source>
        <dbReference type="Google" id="ProtNLM"/>
    </source>
</evidence>
<proteinExistence type="predicted"/>
<reference evidence="1" key="1">
    <citation type="submission" date="2021-01" db="EMBL/GenBank/DDBJ databases">
        <authorList>
            <person name="Corre E."/>
            <person name="Pelletier E."/>
            <person name="Niang G."/>
            <person name="Scheremetjew M."/>
            <person name="Finn R."/>
            <person name="Kale V."/>
            <person name="Holt S."/>
            <person name="Cochrane G."/>
            <person name="Meng A."/>
            <person name="Brown T."/>
            <person name="Cohen L."/>
        </authorList>
    </citation>
    <scope>NUCLEOTIDE SEQUENCE</scope>
    <source>
        <strain evidence="1">SAG 36.94</strain>
    </source>
</reference>
<dbReference type="SUPFAM" id="SSF56784">
    <property type="entry name" value="HAD-like"/>
    <property type="match status" value="1"/>
</dbReference>
<dbReference type="GO" id="GO:0006281">
    <property type="term" value="P:DNA repair"/>
    <property type="evidence" value="ECO:0007669"/>
    <property type="project" value="TreeGrafter"/>
</dbReference>
<dbReference type="InterPro" id="IPR036412">
    <property type="entry name" value="HAD-like_sf"/>
</dbReference>
<dbReference type="NCBIfam" id="TIGR01662">
    <property type="entry name" value="HAD-SF-IIIA"/>
    <property type="match status" value="1"/>
</dbReference>
<gene>
    <name evidence="1" type="ORF">CCAE0312_LOCUS8725</name>
</gene>
<dbReference type="EMBL" id="HBGH01015660">
    <property type="protein sequence ID" value="CAD9236628.1"/>
    <property type="molecule type" value="Transcribed_RNA"/>
</dbReference>
<accession>A0A7S1XGZ5</accession>
<dbReference type="PANTHER" id="PTHR12083:SF9">
    <property type="entry name" value="BIFUNCTIONAL POLYNUCLEOTIDE PHOSPHATASE_KINASE"/>
    <property type="match status" value="1"/>
</dbReference>
<dbReference type="InterPro" id="IPR013954">
    <property type="entry name" value="PNK3P"/>
</dbReference>
<dbReference type="Pfam" id="PF08645">
    <property type="entry name" value="PNK3P"/>
    <property type="match status" value="1"/>
</dbReference>
<dbReference type="GO" id="GO:0046404">
    <property type="term" value="F:ATP-dependent polydeoxyribonucleotide 5'-hydroxyl-kinase activity"/>
    <property type="evidence" value="ECO:0007669"/>
    <property type="project" value="TreeGrafter"/>
</dbReference>
<dbReference type="GO" id="GO:0046403">
    <property type="term" value="F:polynucleotide 3'-phosphatase activity"/>
    <property type="evidence" value="ECO:0007669"/>
    <property type="project" value="TreeGrafter"/>
</dbReference>
<dbReference type="GO" id="GO:0003690">
    <property type="term" value="F:double-stranded DNA binding"/>
    <property type="evidence" value="ECO:0007669"/>
    <property type="project" value="TreeGrafter"/>
</dbReference>
<protein>
    <recommendedName>
        <fullName evidence="2">PNK FHA domain-containing protein</fullName>
    </recommendedName>
</protein>
<dbReference type="AlphaFoldDB" id="A0A7S1XGZ5"/>
<evidence type="ECO:0000313" key="1">
    <source>
        <dbReference type="EMBL" id="CAD9236628.1"/>
    </source>
</evidence>
<dbReference type="InterPro" id="IPR006549">
    <property type="entry name" value="HAD-SF_hydro_IIIA"/>
</dbReference>
<dbReference type="InterPro" id="IPR006551">
    <property type="entry name" value="Polynucleotide_phosphatase"/>
</dbReference>
<organism evidence="1">
    <name type="scientific">Compsopogon caeruleus</name>
    <dbReference type="NCBI Taxonomy" id="31354"/>
    <lineage>
        <taxon>Eukaryota</taxon>
        <taxon>Rhodophyta</taxon>
        <taxon>Compsopogonophyceae</taxon>
        <taxon>Compsopogonales</taxon>
        <taxon>Compsopogonaceae</taxon>
        <taxon>Compsopogon</taxon>
    </lineage>
</organism>
<dbReference type="Gene3D" id="3.40.50.1000">
    <property type="entry name" value="HAD superfamily/HAD-like"/>
    <property type="match status" value="1"/>
</dbReference>
<dbReference type="NCBIfam" id="TIGR01664">
    <property type="entry name" value="DNA-3'-Pase"/>
    <property type="match status" value="1"/>
</dbReference>
<dbReference type="InterPro" id="IPR023214">
    <property type="entry name" value="HAD_sf"/>
</dbReference>
<dbReference type="PANTHER" id="PTHR12083">
    <property type="entry name" value="BIFUNCTIONAL POLYNUCLEOTIDE PHOSPHATASE/KINASE"/>
    <property type="match status" value="1"/>
</dbReference>
<name>A0A7S1XGZ5_9RHOD</name>